<accession>A0A6P6XQE8</accession>
<proteinExistence type="predicted"/>
<keyword evidence="1" id="KW-1133">Transmembrane helix</keyword>
<dbReference type="InParanoid" id="A0A6P6XQE8"/>
<dbReference type="AlphaFoldDB" id="A0A6P6XQE8"/>
<sequence length="226" mass="25959">MDILIFATLIICVILLALSFYYLRALKTSKRTEITAMAEHCRLGRFILDDDDDDEFYMEQRPTDIISETSTIHFAGAPCSTPNGGILKFSRNEYSSINLEMNSLKRQQQISKIENIFPEPSTIHLSTGATCSSLNGDFEMNQLKPQRNPKHVSFEQRPTVIYVDIHENPSPTTDKQRASFLNSFINWSNNDDFDNNDNRSRIESVIDRNQIINGIGNIVEFLYFIY</sequence>
<organism evidence="2 3">
    <name type="scientific">Dermatophagoides pteronyssinus</name>
    <name type="common">European house dust mite</name>
    <dbReference type="NCBI Taxonomy" id="6956"/>
    <lineage>
        <taxon>Eukaryota</taxon>
        <taxon>Metazoa</taxon>
        <taxon>Ecdysozoa</taxon>
        <taxon>Arthropoda</taxon>
        <taxon>Chelicerata</taxon>
        <taxon>Arachnida</taxon>
        <taxon>Acari</taxon>
        <taxon>Acariformes</taxon>
        <taxon>Sarcoptiformes</taxon>
        <taxon>Astigmata</taxon>
        <taxon>Psoroptidia</taxon>
        <taxon>Analgoidea</taxon>
        <taxon>Pyroglyphidae</taxon>
        <taxon>Dermatophagoidinae</taxon>
        <taxon>Dermatophagoides</taxon>
    </lineage>
</organism>
<dbReference type="KEGG" id="dpte:113789657"/>
<keyword evidence="1" id="KW-0472">Membrane</keyword>
<name>A0A6P6XQE8_DERPT</name>
<evidence type="ECO:0000313" key="3">
    <source>
        <dbReference type="RefSeq" id="XP_027195028.1"/>
    </source>
</evidence>
<keyword evidence="2" id="KW-1185">Reference proteome</keyword>
<reference evidence="3" key="1">
    <citation type="submission" date="2025-08" db="UniProtKB">
        <authorList>
            <consortium name="RefSeq"/>
        </authorList>
    </citation>
    <scope>IDENTIFICATION</scope>
    <source>
        <strain evidence="3">Airmid</strain>
    </source>
</reference>
<evidence type="ECO:0000313" key="2">
    <source>
        <dbReference type="Proteomes" id="UP000515146"/>
    </source>
</evidence>
<keyword evidence="1" id="KW-0812">Transmembrane</keyword>
<protein>
    <submittedName>
        <fullName evidence="3">Uncharacterized protein LOC113789657</fullName>
    </submittedName>
</protein>
<gene>
    <name evidence="3" type="primary">LOC113789657</name>
</gene>
<evidence type="ECO:0000256" key="1">
    <source>
        <dbReference type="SAM" id="Phobius"/>
    </source>
</evidence>
<dbReference type="OrthoDB" id="10663244at2759"/>
<feature type="transmembrane region" description="Helical" evidence="1">
    <location>
        <begin position="6"/>
        <end position="23"/>
    </location>
</feature>
<dbReference type="RefSeq" id="XP_027195028.1">
    <property type="nucleotide sequence ID" value="XM_027339227.1"/>
</dbReference>
<dbReference type="Proteomes" id="UP000515146">
    <property type="component" value="Unplaced"/>
</dbReference>